<comment type="caution">
    <text evidence="3">The sequence shown here is derived from an EMBL/GenBank/DDBJ whole genome shotgun (WGS) entry which is preliminary data.</text>
</comment>
<protein>
    <submittedName>
        <fullName evidence="3">Uncharacterized protein</fullName>
    </submittedName>
</protein>
<reference evidence="3" key="1">
    <citation type="submission" date="2021-02" db="EMBL/GenBank/DDBJ databases">
        <authorList>
            <person name="Nowell W R."/>
        </authorList>
    </citation>
    <scope>NUCLEOTIDE SEQUENCE</scope>
</reference>
<feature type="signal peptide" evidence="1">
    <location>
        <begin position="1"/>
        <end position="20"/>
    </location>
</feature>
<organism evidence="3 4">
    <name type="scientific">Rotaria magnacalcarata</name>
    <dbReference type="NCBI Taxonomy" id="392030"/>
    <lineage>
        <taxon>Eukaryota</taxon>
        <taxon>Metazoa</taxon>
        <taxon>Spiralia</taxon>
        <taxon>Gnathifera</taxon>
        <taxon>Rotifera</taxon>
        <taxon>Eurotatoria</taxon>
        <taxon>Bdelloidea</taxon>
        <taxon>Philodinida</taxon>
        <taxon>Philodinidae</taxon>
        <taxon>Rotaria</taxon>
    </lineage>
</organism>
<gene>
    <name evidence="2" type="ORF">BYL167_LOCUS14542</name>
    <name evidence="3" type="ORF">GIL414_LOCUS26046</name>
</gene>
<name>A0A8S2TYM9_9BILA</name>
<feature type="chain" id="PRO_5036273819" evidence="1">
    <location>
        <begin position="21"/>
        <end position="109"/>
    </location>
</feature>
<sequence length="109" mass="12040">MAKYFIFFLCFSLVSVFIHASQESLSINPSTENVGSFKIEGKIIVPPGDNALENTRILIDEGLYIGIPQVDGTFVISGMFSISDLRDQSVVTKEIKDYSITVSMVVVEK</sequence>
<accession>A0A8S2TYM9</accession>
<evidence type="ECO:0000256" key="1">
    <source>
        <dbReference type="SAM" id="SignalP"/>
    </source>
</evidence>
<dbReference type="EMBL" id="CAJOBJ010036994">
    <property type="protein sequence ID" value="CAF4305434.1"/>
    <property type="molecule type" value="Genomic_DNA"/>
</dbReference>
<keyword evidence="1" id="KW-0732">Signal</keyword>
<evidence type="ECO:0000313" key="3">
    <source>
        <dbReference type="EMBL" id="CAF4305434.1"/>
    </source>
</evidence>
<proteinExistence type="predicted"/>
<evidence type="ECO:0000313" key="4">
    <source>
        <dbReference type="Proteomes" id="UP000681720"/>
    </source>
</evidence>
<dbReference type="AlphaFoldDB" id="A0A8S2TYM9"/>
<evidence type="ECO:0000313" key="2">
    <source>
        <dbReference type="EMBL" id="CAF4016752.1"/>
    </source>
</evidence>
<dbReference type="Proteomes" id="UP000681720">
    <property type="component" value="Unassembled WGS sequence"/>
</dbReference>
<dbReference type="Proteomes" id="UP000681967">
    <property type="component" value="Unassembled WGS sequence"/>
</dbReference>
<dbReference type="EMBL" id="CAJOBH010005201">
    <property type="protein sequence ID" value="CAF4016752.1"/>
    <property type="molecule type" value="Genomic_DNA"/>
</dbReference>